<proteinExistence type="predicted"/>
<dbReference type="EMBL" id="BJVU01000008">
    <property type="protein sequence ID" value="GEL59282.1"/>
    <property type="molecule type" value="Genomic_DNA"/>
</dbReference>
<keyword evidence="4" id="KW-1185">Reference proteome</keyword>
<reference evidence="2 4" key="2">
    <citation type="submission" date="2019-07" db="EMBL/GenBank/DDBJ databases">
        <title>Whole genome shotgun sequence of Acetobacter cibinongensis NBRC 16605.</title>
        <authorList>
            <person name="Hosoyama A."/>
            <person name="Uohara A."/>
            <person name="Ohji S."/>
            <person name="Ichikawa N."/>
        </authorList>
    </citation>
    <scope>NUCLEOTIDE SEQUENCE [LARGE SCALE GENOMIC DNA]</scope>
    <source>
        <strain evidence="2 4">NBRC 16605</strain>
    </source>
</reference>
<dbReference type="Proteomes" id="UP000032671">
    <property type="component" value="Unassembled WGS sequence"/>
</dbReference>
<dbReference type="RefSeq" id="WP_048837830.1">
    <property type="nucleotide sequence ID" value="NZ_BAMV01000007.1"/>
</dbReference>
<name>A0A0D6N232_9PROT</name>
<organism evidence="1 3">
    <name type="scientific">Acetobacter cibinongensis</name>
    <dbReference type="NCBI Taxonomy" id="146475"/>
    <lineage>
        <taxon>Bacteria</taxon>
        <taxon>Pseudomonadati</taxon>
        <taxon>Pseudomonadota</taxon>
        <taxon>Alphaproteobacteria</taxon>
        <taxon>Acetobacterales</taxon>
        <taxon>Acetobacteraceae</taxon>
        <taxon>Acetobacter</taxon>
    </lineage>
</organism>
<evidence type="ECO:0000313" key="3">
    <source>
        <dbReference type="Proteomes" id="UP000032671"/>
    </source>
</evidence>
<sequence>MSEKRKLKKSLLVRLDDEQYACITHHARQRDITANSLVRECLAGALSPSDTYQKVKPVKAYSPRTPPKPEYIKELYRLRESTAELCGALVQYAIKTRQDGHVMAHKEAEKLIPDVRQAVLNLDTLRRKLERHE</sequence>
<evidence type="ECO:0000313" key="4">
    <source>
        <dbReference type="Proteomes" id="UP000321891"/>
    </source>
</evidence>
<accession>A0A6N3SQ97</accession>
<dbReference type="Proteomes" id="UP000321891">
    <property type="component" value="Unassembled WGS sequence"/>
</dbReference>
<dbReference type="AlphaFoldDB" id="A0A0D6N232"/>
<comment type="caution">
    <text evidence="1">The sequence shown here is derived from an EMBL/GenBank/DDBJ whole genome shotgun (WGS) entry which is preliminary data.</text>
</comment>
<evidence type="ECO:0000313" key="2">
    <source>
        <dbReference type="EMBL" id="GEL59282.1"/>
    </source>
</evidence>
<evidence type="ECO:0000313" key="1">
    <source>
        <dbReference type="EMBL" id="GAN59760.1"/>
    </source>
</evidence>
<reference evidence="1 3" key="1">
    <citation type="submission" date="2012-11" db="EMBL/GenBank/DDBJ databases">
        <title>Whole genome sequence of Acetobacter cibinongensis 4H-1.</title>
        <authorList>
            <person name="Azuma Y."/>
            <person name="Higashiura N."/>
            <person name="Hirakawa H."/>
            <person name="Matsushita K."/>
        </authorList>
    </citation>
    <scope>NUCLEOTIDE SEQUENCE [LARGE SCALE GENOMIC DNA]</scope>
    <source>
        <strain evidence="1 3">4H-1</strain>
    </source>
</reference>
<dbReference type="EMBL" id="BAMV01000007">
    <property type="protein sequence ID" value="GAN59760.1"/>
    <property type="molecule type" value="Genomic_DNA"/>
</dbReference>
<gene>
    <name evidence="1" type="ORF">Abci_007_163</name>
    <name evidence="2" type="ORF">ACI01nite_18840</name>
</gene>
<accession>A0A0D6N232</accession>
<protein>
    <submittedName>
        <fullName evidence="1">Uncharacterized protein</fullName>
    </submittedName>
</protein>